<proteinExistence type="predicted"/>
<dbReference type="InterPro" id="IPR036527">
    <property type="entry name" value="SCP2_sterol-bd_dom_sf"/>
</dbReference>
<dbReference type="SUPFAM" id="SSF55718">
    <property type="entry name" value="SCP-like"/>
    <property type="match status" value="1"/>
</dbReference>
<organism evidence="5 6">
    <name type="scientific">Gordonia amicalis</name>
    <dbReference type="NCBI Taxonomy" id="89053"/>
    <lineage>
        <taxon>Bacteria</taxon>
        <taxon>Bacillati</taxon>
        <taxon>Actinomycetota</taxon>
        <taxon>Actinomycetes</taxon>
        <taxon>Mycobacteriales</taxon>
        <taxon>Gordoniaceae</taxon>
        <taxon>Gordonia</taxon>
    </lineage>
</organism>
<evidence type="ECO:0000259" key="4">
    <source>
        <dbReference type="PROSITE" id="PS51118"/>
    </source>
</evidence>
<evidence type="ECO:0000313" key="6">
    <source>
        <dbReference type="Proteomes" id="UP001185922"/>
    </source>
</evidence>
<dbReference type="PANTHER" id="PTHR33204:SF18">
    <property type="entry name" value="TRANSCRIPTIONAL REGULATORY PROTEIN"/>
    <property type="match status" value="1"/>
</dbReference>
<keyword evidence="1" id="KW-0805">Transcription regulation</keyword>
<dbReference type="PANTHER" id="PTHR33204">
    <property type="entry name" value="TRANSCRIPTIONAL REGULATOR, MARR FAMILY"/>
    <property type="match status" value="1"/>
</dbReference>
<evidence type="ECO:0000256" key="2">
    <source>
        <dbReference type="ARBA" id="ARBA00023125"/>
    </source>
</evidence>
<dbReference type="PROSITE" id="PS51118">
    <property type="entry name" value="HTH_HXLR"/>
    <property type="match status" value="1"/>
</dbReference>
<gene>
    <name evidence="5" type="ORF">R3Q15_11865</name>
</gene>
<dbReference type="InterPro" id="IPR036388">
    <property type="entry name" value="WH-like_DNA-bd_sf"/>
</dbReference>
<protein>
    <submittedName>
        <fullName evidence="5">Helix-turn-helix domain-containing protein</fullName>
    </submittedName>
</protein>
<evidence type="ECO:0000256" key="1">
    <source>
        <dbReference type="ARBA" id="ARBA00023015"/>
    </source>
</evidence>
<keyword evidence="2" id="KW-0238">DNA-binding</keyword>
<dbReference type="Proteomes" id="UP001185922">
    <property type="component" value="Unassembled WGS sequence"/>
</dbReference>
<dbReference type="InterPro" id="IPR011991">
    <property type="entry name" value="ArsR-like_HTH"/>
</dbReference>
<dbReference type="EMBL" id="JAWLKH010000010">
    <property type="protein sequence ID" value="MDV6312574.1"/>
    <property type="molecule type" value="Genomic_DNA"/>
</dbReference>
<evidence type="ECO:0000256" key="3">
    <source>
        <dbReference type="ARBA" id="ARBA00023163"/>
    </source>
</evidence>
<keyword evidence="3" id="KW-0804">Transcription</keyword>
<dbReference type="InterPro" id="IPR036390">
    <property type="entry name" value="WH_DNA-bd_sf"/>
</dbReference>
<dbReference type="GO" id="GO:0003677">
    <property type="term" value="F:DNA binding"/>
    <property type="evidence" value="ECO:0007669"/>
    <property type="project" value="UniProtKB-KW"/>
</dbReference>
<dbReference type="CDD" id="cd00090">
    <property type="entry name" value="HTH_ARSR"/>
    <property type="match status" value="1"/>
</dbReference>
<sequence length="224" mass="25450">MTSYGQFCPVAKAMELLDERWTILIVREMLLGSRHFNELRRGVPKMSPALLTKRLRNLERAGVIRRSEVGGRSVYSLTDMGEELTTVVEALSAWGIRWVGDLGDADLDPHLLMWDMRRTVPVDQWPRRRTVVQFMFRDVIGKARTWYLVVSGDDAQVCDFDPGYEVDATVATDLRTLTEIWRGDIDWRYALSTDRAEITAPAEVAREVPAWIGQSVSAAIPRPA</sequence>
<reference evidence="5" key="1">
    <citation type="submission" date="2023-10" db="EMBL/GenBank/DDBJ databases">
        <title>Development of a sustainable strategy for remediation of hydrocarbon-contaminated territories based on the waste exchange concept.</title>
        <authorList>
            <person name="Krivoruchko A."/>
        </authorList>
    </citation>
    <scope>NUCLEOTIDE SEQUENCE</scope>
    <source>
        <strain evidence="5">IEGM 1279</strain>
    </source>
</reference>
<feature type="domain" description="HTH hxlR-type" evidence="4">
    <location>
        <begin position="8"/>
        <end position="103"/>
    </location>
</feature>
<dbReference type="InterPro" id="IPR002577">
    <property type="entry name" value="HTH_HxlR"/>
</dbReference>
<evidence type="ECO:0000313" key="5">
    <source>
        <dbReference type="EMBL" id="MDV6312574.1"/>
    </source>
</evidence>
<dbReference type="SUPFAM" id="SSF46785">
    <property type="entry name" value="Winged helix' DNA-binding domain"/>
    <property type="match status" value="1"/>
</dbReference>
<name>A0AAE4U0W9_9ACTN</name>
<dbReference type="RefSeq" id="WP_006438748.1">
    <property type="nucleotide sequence ID" value="NZ_CP096596.1"/>
</dbReference>
<dbReference type="Pfam" id="PF01638">
    <property type="entry name" value="HxlR"/>
    <property type="match status" value="1"/>
</dbReference>
<dbReference type="AlphaFoldDB" id="A0AAE4U0W9"/>
<accession>A0AAE4U0W9</accession>
<comment type="caution">
    <text evidence="5">The sequence shown here is derived from an EMBL/GenBank/DDBJ whole genome shotgun (WGS) entry which is preliminary data.</text>
</comment>
<dbReference type="Gene3D" id="1.10.10.10">
    <property type="entry name" value="Winged helix-like DNA-binding domain superfamily/Winged helix DNA-binding domain"/>
    <property type="match status" value="1"/>
</dbReference>